<comment type="caution">
    <text evidence="3">The sequence shown here is derived from an EMBL/GenBank/DDBJ whole genome shotgun (WGS) entry which is preliminary data.</text>
</comment>
<evidence type="ECO:0000256" key="1">
    <source>
        <dbReference type="SAM" id="MobiDB-lite"/>
    </source>
</evidence>
<sequence>MVVSMPAIDSLPERRGPRPRTTPANPHQQLDQNAPPRLQEALFERARALPGVRVGPSGISVPGARAFILDEELAAGPPEAFMIGREFAHLHPPYDGSLHLMLPEATARVVVAKGWGELHPVARRGWLPPTAMMVYGPRDDDELEVVWTILQACYAFARGAQPGGRG</sequence>
<dbReference type="Proteomes" id="UP000005710">
    <property type="component" value="Unassembled WGS sequence"/>
</dbReference>
<dbReference type="STRING" id="867903.ThesuDRAFT_01256"/>
<feature type="domain" description="Luciferase" evidence="2">
    <location>
        <begin position="84"/>
        <end position="152"/>
    </location>
</feature>
<dbReference type="PANTHER" id="PTHR38695">
    <property type="entry name" value="AMINO ACID PERMEASE_ SLC12A DOMAIN-CONTAINING PROTEIN"/>
    <property type="match status" value="1"/>
</dbReference>
<gene>
    <name evidence="3" type="ORF">ThesuDRAFT_01256</name>
</gene>
<dbReference type="InterPro" id="IPR048273">
    <property type="entry name" value="Luciferase"/>
</dbReference>
<dbReference type="PANTHER" id="PTHR38695:SF1">
    <property type="entry name" value="AMINO ACID PERMEASE_ SLC12A DOMAIN-CONTAINING PROTEIN"/>
    <property type="match status" value="1"/>
</dbReference>
<proteinExistence type="predicted"/>
<keyword evidence="4" id="KW-1185">Reference proteome</keyword>
<dbReference type="Pfam" id="PF17648">
    <property type="entry name" value="Luciferase"/>
    <property type="match status" value="1"/>
</dbReference>
<reference evidence="3" key="1">
    <citation type="submission" date="2010-10" db="EMBL/GenBank/DDBJ databases">
        <authorList>
            <consortium name="US DOE Joint Genome Institute (JGI-PGF)"/>
            <person name="Lucas S."/>
            <person name="Copeland A."/>
            <person name="Lapidus A."/>
            <person name="Bruce D."/>
            <person name="Goodwin L."/>
            <person name="Pitluck S."/>
            <person name="Kyrpides N."/>
            <person name="Mavromatis K."/>
            <person name="Detter J.C."/>
            <person name="Han C."/>
            <person name="Land M."/>
            <person name="Hauser L."/>
            <person name="Markowitz V."/>
            <person name="Cheng J.-F."/>
            <person name="Hugenholtz P."/>
            <person name="Woyke T."/>
            <person name="Wu D."/>
            <person name="Pukall R."/>
            <person name="Wahrenburg C."/>
            <person name="Brambilla E."/>
            <person name="Klenk H.-P."/>
            <person name="Eisen J.A."/>
        </authorList>
    </citation>
    <scope>NUCLEOTIDE SEQUENCE [LARGE SCALE GENOMIC DNA]</scope>
    <source>
        <strain evidence="3">DSM 13965</strain>
    </source>
</reference>
<name>K6Q388_9FIRM</name>
<evidence type="ECO:0000313" key="4">
    <source>
        <dbReference type="Proteomes" id="UP000005710"/>
    </source>
</evidence>
<dbReference type="EMBL" id="AENY02000002">
    <property type="protein sequence ID" value="EKP95504.1"/>
    <property type="molecule type" value="Genomic_DNA"/>
</dbReference>
<accession>K6Q388</accession>
<evidence type="ECO:0000313" key="3">
    <source>
        <dbReference type="EMBL" id="EKP95504.1"/>
    </source>
</evidence>
<reference evidence="3" key="2">
    <citation type="submission" date="2012-10" db="EMBL/GenBank/DDBJ databases">
        <title>Improved high-quality draft of Thermaerobacter subterraneus C21, DSM 13965.</title>
        <authorList>
            <consortium name="DOE Joint Genome Institute"/>
            <person name="Eisen J."/>
            <person name="Huntemann M."/>
            <person name="Wei C.-L."/>
            <person name="Han J."/>
            <person name="Detter J.C."/>
            <person name="Han C."/>
            <person name="Tapia R."/>
            <person name="Chen A."/>
            <person name="Kyrpides N."/>
            <person name="Mavromatis K."/>
            <person name="Markowitz V."/>
            <person name="Szeto E."/>
            <person name="Ivanova N."/>
            <person name="Mikhailova N."/>
            <person name="Ovchinnikova G."/>
            <person name="Pagani I."/>
            <person name="Pati A."/>
            <person name="Goodwin L."/>
            <person name="Nordberg H.P."/>
            <person name="Cantor M.N."/>
            <person name="Hua S.X."/>
            <person name="Woyke T."/>
            <person name="Eisen J."/>
            <person name="Klenk H.-P."/>
        </authorList>
    </citation>
    <scope>NUCLEOTIDE SEQUENCE [LARGE SCALE GENOMIC DNA]</scope>
    <source>
        <strain evidence="3">DSM 13965</strain>
    </source>
</reference>
<dbReference type="InterPro" id="IPR040841">
    <property type="entry name" value="Luciferase_dom"/>
</dbReference>
<feature type="region of interest" description="Disordered" evidence="1">
    <location>
        <begin position="1"/>
        <end position="34"/>
    </location>
</feature>
<organism evidence="3 4">
    <name type="scientific">Thermaerobacter subterraneus DSM 13965</name>
    <dbReference type="NCBI Taxonomy" id="867903"/>
    <lineage>
        <taxon>Bacteria</taxon>
        <taxon>Bacillati</taxon>
        <taxon>Bacillota</taxon>
        <taxon>Clostridia</taxon>
        <taxon>Eubacteriales</taxon>
        <taxon>Clostridiales Family XVII. Incertae Sedis</taxon>
        <taxon>Thermaerobacter</taxon>
    </lineage>
</organism>
<protein>
    <recommendedName>
        <fullName evidence="2">Luciferase domain-containing protein</fullName>
    </recommendedName>
</protein>
<dbReference type="HOGENOM" id="CLU_063954_4_0_9"/>
<evidence type="ECO:0000259" key="2">
    <source>
        <dbReference type="Pfam" id="PF17648"/>
    </source>
</evidence>
<dbReference type="eggNOG" id="COG0400">
    <property type="taxonomic scope" value="Bacteria"/>
</dbReference>
<dbReference type="AlphaFoldDB" id="K6Q388"/>
<dbReference type="RefSeq" id="WP_006903525.1">
    <property type="nucleotide sequence ID" value="NZ_JH976535.1"/>
</dbReference>